<keyword evidence="6 8" id="KW-0472">Membrane</keyword>
<evidence type="ECO:0000313" key="11">
    <source>
        <dbReference type="Proteomes" id="UP000048926"/>
    </source>
</evidence>
<feature type="compositionally biased region" description="Basic and acidic residues" evidence="7">
    <location>
        <begin position="1"/>
        <end position="18"/>
    </location>
</feature>
<evidence type="ECO:0000313" key="10">
    <source>
        <dbReference type="EMBL" id="CTQ42773.1"/>
    </source>
</evidence>
<evidence type="ECO:0000256" key="4">
    <source>
        <dbReference type="ARBA" id="ARBA00022692"/>
    </source>
</evidence>
<dbReference type="GO" id="GO:0004252">
    <property type="term" value="F:serine-type endopeptidase activity"/>
    <property type="evidence" value="ECO:0007669"/>
    <property type="project" value="InterPro"/>
</dbReference>
<keyword evidence="5 8" id="KW-1133">Transmembrane helix</keyword>
<keyword evidence="10" id="KW-0645">Protease</keyword>
<feature type="domain" description="Peptidase S54 rhomboid" evidence="9">
    <location>
        <begin position="88"/>
        <end position="249"/>
    </location>
</feature>
<comment type="subcellular location">
    <subcellularLocation>
        <location evidence="1">Membrane</location>
        <topology evidence="1">Multi-pass membrane protein</topology>
    </subcellularLocation>
</comment>
<dbReference type="Proteomes" id="UP000048926">
    <property type="component" value="Unassembled WGS sequence"/>
</dbReference>
<dbReference type="Gene3D" id="1.20.1540.10">
    <property type="entry name" value="Rhomboid-like"/>
    <property type="match status" value="1"/>
</dbReference>
<evidence type="ECO:0000256" key="2">
    <source>
        <dbReference type="ARBA" id="ARBA00022475"/>
    </source>
</evidence>
<dbReference type="PANTHER" id="PTHR43066:SF26">
    <property type="entry name" value="RHOMBOID PROTEASE GLPG"/>
    <property type="match status" value="1"/>
</dbReference>
<dbReference type="RefSeq" id="WP_055654831.1">
    <property type="nucleotide sequence ID" value="NZ_CP045627.1"/>
</dbReference>
<feature type="transmembrane region" description="Helical" evidence="8">
    <location>
        <begin position="128"/>
        <end position="148"/>
    </location>
</feature>
<feature type="transmembrane region" description="Helical" evidence="8">
    <location>
        <begin position="154"/>
        <end position="173"/>
    </location>
</feature>
<dbReference type="EMBL" id="CXST01000001">
    <property type="protein sequence ID" value="CTQ42773.1"/>
    <property type="molecule type" value="Genomic_DNA"/>
</dbReference>
<organism evidence="10 11">
    <name type="scientific">Roseibium aggregatum</name>
    <dbReference type="NCBI Taxonomy" id="187304"/>
    <lineage>
        <taxon>Bacteria</taxon>
        <taxon>Pseudomonadati</taxon>
        <taxon>Pseudomonadota</taxon>
        <taxon>Alphaproteobacteria</taxon>
        <taxon>Hyphomicrobiales</taxon>
        <taxon>Stappiaceae</taxon>
        <taxon>Roseibium</taxon>
    </lineage>
</organism>
<keyword evidence="11" id="KW-1185">Reference proteome</keyword>
<feature type="transmembrane region" description="Helical" evidence="8">
    <location>
        <begin position="31"/>
        <end position="50"/>
    </location>
</feature>
<feature type="transmembrane region" description="Helical" evidence="8">
    <location>
        <begin position="89"/>
        <end position="116"/>
    </location>
</feature>
<dbReference type="InterPro" id="IPR022764">
    <property type="entry name" value="Peptidase_S54_rhomboid_dom"/>
</dbReference>
<dbReference type="GO" id="GO:0016020">
    <property type="term" value="C:membrane"/>
    <property type="evidence" value="ECO:0007669"/>
    <property type="project" value="UniProtKB-SubCell"/>
</dbReference>
<dbReference type="InterPro" id="IPR035952">
    <property type="entry name" value="Rhomboid-like_sf"/>
</dbReference>
<gene>
    <name evidence="10" type="primary">glpG</name>
    <name evidence="10" type="ORF">LAL4801_01209</name>
</gene>
<evidence type="ECO:0000256" key="1">
    <source>
        <dbReference type="ARBA" id="ARBA00004141"/>
    </source>
</evidence>
<dbReference type="EC" id="3.4.21.105" evidence="10"/>
<dbReference type="SUPFAM" id="SSF144091">
    <property type="entry name" value="Rhomboid-like"/>
    <property type="match status" value="1"/>
</dbReference>
<name>A0A0M6XZ80_9HYPH</name>
<keyword evidence="2" id="KW-1003">Cell membrane</keyword>
<sequence length="262" mass="28437">MNVYRIDEERARREKAQKEQPPQRPSGPPVFNLPGIIVWLGGILIAIHVLRVMVLPANLDNLIIELFAFWPVKYAYLGSLPPFDLLSSLWAFVTYSLLHGGAMHIIFNLLWMAIFGSAVARRFGVGRFLLFSAACSVGGALAHLATHWGEGAPMIGASAAISGQMAAAIRFVFERGGPLGAIRSNDPTAYFVPAQPLAECLRNQQVLVFVAVWFGLNLFFGLMSGPVAGQPASVAWQAHIGGFVAGLALFPLFDPVPQRRNS</sequence>
<feature type="transmembrane region" description="Helical" evidence="8">
    <location>
        <begin position="206"/>
        <end position="228"/>
    </location>
</feature>
<dbReference type="AlphaFoldDB" id="A0A0M6XZ80"/>
<dbReference type="GO" id="GO:0006508">
    <property type="term" value="P:proteolysis"/>
    <property type="evidence" value="ECO:0007669"/>
    <property type="project" value="UniProtKB-KW"/>
</dbReference>
<keyword evidence="10" id="KW-0378">Hydrolase</keyword>
<keyword evidence="3" id="KW-0997">Cell inner membrane</keyword>
<protein>
    <submittedName>
        <fullName evidence="10">Rhomboid protease GlpG</fullName>
        <ecNumber evidence="10">3.4.21.105</ecNumber>
    </submittedName>
</protein>
<evidence type="ECO:0000256" key="6">
    <source>
        <dbReference type="ARBA" id="ARBA00023136"/>
    </source>
</evidence>
<accession>A0A0M6XZ80</accession>
<evidence type="ECO:0000256" key="5">
    <source>
        <dbReference type="ARBA" id="ARBA00022989"/>
    </source>
</evidence>
<evidence type="ECO:0000256" key="8">
    <source>
        <dbReference type="SAM" id="Phobius"/>
    </source>
</evidence>
<dbReference type="STRING" id="187304.B0E33_24150"/>
<dbReference type="PANTHER" id="PTHR43066">
    <property type="entry name" value="RHOMBOID-RELATED PROTEIN"/>
    <property type="match status" value="1"/>
</dbReference>
<dbReference type="OrthoDB" id="9797190at2"/>
<feature type="transmembrane region" description="Helical" evidence="8">
    <location>
        <begin position="234"/>
        <end position="253"/>
    </location>
</feature>
<proteinExistence type="predicted"/>
<keyword evidence="4 8" id="KW-0812">Transmembrane</keyword>
<evidence type="ECO:0000259" key="9">
    <source>
        <dbReference type="Pfam" id="PF01694"/>
    </source>
</evidence>
<evidence type="ECO:0000256" key="3">
    <source>
        <dbReference type="ARBA" id="ARBA00022519"/>
    </source>
</evidence>
<reference evidence="11" key="1">
    <citation type="submission" date="2015-07" db="EMBL/GenBank/DDBJ databases">
        <authorList>
            <person name="Rodrigo-Torres Lidia"/>
            <person name="Arahal R.David."/>
        </authorList>
    </citation>
    <scope>NUCLEOTIDE SEQUENCE [LARGE SCALE GENOMIC DNA]</scope>
    <source>
        <strain evidence="11">CECT 4801</strain>
    </source>
</reference>
<dbReference type="Pfam" id="PF01694">
    <property type="entry name" value="Rhomboid"/>
    <property type="match status" value="1"/>
</dbReference>
<feature type="region of interest" description="Disordered" evidence="7">
    <location>
        <begin position="1"/>
        <end position="27"/>
    </location>
</feature>
<evidence type="ECO:0000256" key="7">
    <source>
        <dbReference type="SAM" id="MobiDB-lite"/>
    </source>
</evidence>